<dbReference type="RefSeq" id="WP_073445687.1">
    <property type="nucleotide sequence ID" value="NZ_FRBK01000009.1"/>
</dbReference>
<evidence type="ECO:0000256" key="1">
    <source>
        <dbReference type="SAM" id="MobiDB-lite"/>
    </source>
</evidence>
<feature type="region of interest" description="Disordered" evidence="1">
    <location>
        <begin position="20"/>
        <end position="69"/>
    </location>
</feature>
<reference evidence="3" key="1">
    <citation type="submission" date="2016-11" db="EMBL/GenBank/DDBJ databases">
        <authorList>
            <person name="Jaros S."/>
            <person name="Januszkiewicz K."/>
            <person name="Wedrychowicz H."/>
        </authorList>
    </citation>
    <scope>NUCLEOTIDE SEQUENCE [LARGE SCALE GENOMIC DNA]</scope>
    <source>
        <strain evidence="3">CGMCC 4.3555</strain>
    </source>
</reference>
<gene>
    <name evidence="2" type="ORF">SAMN05216268_109281</name>
</gene>
<name>A0A9X8MY24_9ACTN</name>
<evidence type="ECO:0000313" key="3">
    <source>
        <dbReference type="Proteomes" id="UP000184388"/>
    </source>
</evidence>
<dbReference type="AlphaFoldDB" id="A0A9X8MY24"/>
<protein>
    <submittedName>
        <fullName evidence="2">Uncharacterized protein</fullName>
    </submittedName>
</protein>
<dbReference type="EMBL" id="FRBK01000009">
    <property type="protein sequence ID" value="SHM25847.1"/>
    <property type="molecule type" value="Genomic_DNA"/>
</dbReference>
<sequence length="69" mass="7380">MTELSGVDLARQALLAAREVAKKNGATGKNPKRRMGTARSYDATPASRSGSARREPVATAPRELNEMPL</sequence>
<comment type="caution">
    <text evidence="2">The sequence shown here is derived from an EMBL/GenBank/DDBJ whole genome shotgun (WGS) entry which is preliminary data.</text>
</comment>
<evidence type="ECO:0000313" key="2">
    <source>
        <dbReference type="EMBL" id="SHM25847.1"/>
    </source>
</evidence>
<proteinExistence type="predicted"/>
<organism evidence="2 3">
    <name type="scientific">Streptomyces yunnanensis</name>
    <dbReference type="NCBI Taxonomy" id="156453"/>
    <lineage>
        <taxon>Bacteria</taxon>
        <taxon>Bacillati</taxon>
        <taxon>Actinomycetota</taxon>
        <taxon>Actinomycetes</taxon>
        <taxon>Kitasatosporales</taxon>
        <taxon>Streptomycetaceae</taxon>
        <taxon>Streptomyces</taxon>
    </lineage>
</organism>
<accession>A0A9X8MY24</accession>
<dbReference type="Proteomes" id="UP000184388">
    <property type="component" value="Unassembled WGS sequence"/>
</dbReference>